<proteinExistence type="predicted"/>
<gene>
    <name evidence="1" type="ORF">DFH07DRAFT_939551</name>
</gene>
<feature type="non-terminal residue" evidence="1">
    <location>
        <position position="1"/>
    </location>
</feature>
<organism evidence="1 2">
    <name type="scientific">Mycena maculata</name>
    <dbReference type="NCBI Taxonomy" id="230809"/>
    <lineage>
        <taxon>Eukaryota</taxon>
        <taxon>Fungi</taxon>
        <taxon>Dikarya</taxon>
        <taxon>Basidiomycota</taxon>
        <taxon>Agaricomycotina</taxon>
        <taxon>Agaricomycetes</taxon>
        <taxon>Agaricomycetidae</taxon>
        <taxon>Agaricales</taxon>
        <taxon>Marasmiineae</taxon>
        <taxon>Mycenaceae</taxon>
        <taxon>Mycena</taxon>
    </lineage>
</organism>
<dbReference type="Proteomes" id="UP001215280">
    <property type="component" value="Unassembled WGS sequence"/>
</dbReference>
<accession>A0AAD7JET0</accession>
<protein>
    <submittedName>
        <fullName evidence="1">Uncharacterized protein</fullName>
    </submittedName>
</protein>
<sequence>MTLENGSIQSGDPEIYFAIPNPPALELVQENLHISDKMPAIDFPHASGTTEILCEISMVSSRALQGHRTPPDFLAANERACDISPPYTPSEELCNRTAVGLQHSSSQFGATQGKRATSPQVKVASMGPRVAVAGPKLVFRLVGRPWKIWAPYCFDEKCILTYRFINCHLHRRVRRKPPERNSSFIPYRITGDREDICWTNQIYRLNILGFPCLQVVPLIFSWRMSRVYCISTVLGTASSYWIIILIYCS</sequence>
<name>A0AAD7JET0_9AGAR</name>
<evidence type="ECO:0000313" key="2">
    <source>
        <dbReference type="Proteomes" id="UP001215280"/>
    </source>
</evidence>
<dbReference type="EMBL" id="JARJLG010000044">
    <property type="protein sequence ID" value="KAJ7761870.1"/>
    <property type="molecule type" value="Genomic_DNA"/>
</dbReference>
<evidence type="ECO:0000313" key="1">
    <source>
        <dbReference type="EMBL" id="KAJ7761870.1"/>
    </source>
</evidence>
<reference evidence="1" key="1">
    <citation type="submission" date="2023-03" db="EMBL/GenBank/DDBJ databases">
        <title>Massive genome expansion in bonnet fungi (Mycena s.s.) driven by repeated elements and novel gene families across ecological guilds.</title>
        <authorList>
            <consortium name="Lawrence Berkeley National Laboratory"/>
            <person name="Harder C.B."/>
            <person name="Miyauchi S."/>
            <person name="Viragh M."/>
            <person name="Kuo A."/>
            <person name="Thoen E."/>
            <person name="Andreopoulos B."/>
            <person name="Lu D."/>
            <person name="Skrede I."/>
            <person name="Drula E."/>
            <person name="Henrissat B."/>
            <person name="Morin E."/>
            <person name="Kohler A."/>
            <person name="Barry K."/>
            <person name="LaButti K."/>
            <person name="Morin E."/>
            <person name="Salamov A."/>
            <person name="Lipzen A."/>
            <person name="Mereny Z."/>
            <person name="Hegedus B."/>
            <person name="Baldrian P."/>
            <person name="Stursova M."/>
            <person name="Weitz H."/>
            <person name="Taylor A."/>
            <person name="Grigoriev I.V."/>
            <person name="Nagy L.G."/>
            <person name="Martin F."/>
            <person name="Kauserud H."/>
        </authorList>
    </citation>
    <scope>NUCLEOTIDE SEQUENCE</scope>
    <source>
        <strain evidence="1">CBHHK188m</strain>
    </source>
</reference>
<dbReference type="AlphaFoldDB" id="A0AAD7JET0"/>
<keyword evidence="2" id="KW-1185">Reference proteome</keyword>
<comment type="caution">
    <text evidence="1">The sequence shown here is derived from an EMBL/GenBank/DDBJ whole genome shotgun (WGS) entry which is preliminary data.</text>
</comment>